<dbReference type="AlphaFoldDB" id="A0AA93BEN1"/>
<dbReference type="Proteomes" id="UP000283785">
    <property type="component" value="Unassembled WGS sequence"/>
</dbReference>
<reference evidence="1 2" key="1">
    <citation type="submission" date="2018-08" db="EMBL/GenBank/DDBJ databases">
        <title>A genome reference for cultivated species of the human gut microbiota.</title>
        <authorList>
            <person name="Zou Y."/>
            <person name="Xue W."/>
            <person name="Luo G."/>
        </authorList>
    </citation>
    <scope>NUCLEOTIDE SEQUENCE [LARGE SCALE GENOMIC DNA]</scope>
    <source>
        <strain evidence="1 2">AF12-50</strain>
    </source>
</reference>
<protein>
    <submittedName>
        <fullName evidence="1">Uncharacterized protein</fullName>
    </submittedName>
</protein>
<sequence length="96" mass="11408">MALDIYTWVNEEVEKFVKSSLPGREVYCNYLSDSSKMSRCNRCIQEQIDNKSLQSIKLLKMFRMAEDDHTKWNEGLAEEHLDDMCKILNDSFHQRE</sequence>
<evidence type="ECO:0000313" key="1">
    <source>
        <dbReference type="EMBL" id="RGW38985.1"/>
    </source>
</evidence>
<evidence type="ECO:0000313" key="2">
    <source>
        <dbReference type="Proteomes" id="UP000283785"/>
    </source>
</evidence>
<name>A0AA93BEN1_9BACT</name>
<proteinExistence type="predicted"/>
<dbReference type="EMBL" id="QSAG01000067">
    <property type="protein sequence ID" value="RGW38985.1"/>
    <property type="molecule type" value="Genomic_DNA"/>
</dbReference>
<gene>
    <name evidence="1" type="ORF">DWV76_16380</name>
</gene>
<comment type="caution">
    <text evidence="1">The sequence shown here is derived from an EMBL/GenBank/DDBJ whole genome shotgun (WGS) entry which is preliminary data.</text>
</comment>
<organism evidence="1 2">
    <name type="scientific">Segatella copri</name>
    <dbReference type="NCBI Taxonomy" id="165179"/>
    <lineage>
        <taxon>Bacteria</taxon>
        <taxon>Pseudomonadati</taxon>
        <taxon>Bacteroidota</taxon>
        <taxon>Bacteroidia</taxon>
        <taxon>Bacteroidales</taxon>
        <taxon>Prevotellaceae</taxon>
        <taxon>Segatella</taxon>
    </lineage>
</organism>
<dbReference type="RefSeq" id="WP_118066919.1">
    <property type="nucleotide sequence ID" value="NZ_QSAG01000067.1"/>
</dbReference>
<accession>A0AA93BEN1</accession>